<dbReference type="FunFam" id="1.10.3810.10:FF:000001">
    <property type="entry name" value="Penicillin-binding protein 1A"/>
    <property type="match status" value="1"/>
</dbReference>
<dbReference type="Gene3D" id="3.40.710.10">
    <property type="entry name" value="DD-peptidase/beta-lactamase superfamily"/>
    <property type="match status" value="1"/>
</dbReference>
<dbReference type="EMBL" id="AP019309">
    <property type="protein sequence ID" value="BBH26922.1"/>
    <property type="molecule type" value="Genomic_DNA"/>
</dbReference>
<evidence type="ECO:0000256" key="16">
    <source>
        <dbReference type="ARBA" id="ARBA00049902"/>
    </source>
</evidence>
<dbReference type="GO" id="GO:0005886">
    <property type="term" value="C:plasma membrane"/>
    <property type="evidence" value="ECO:0007669"/>
    <property type="project" value="UniProtKB-SubCell"/>
</dbReference>
<dbReference type="GO" id="GO:0009002">
    <property type="term" value="F:serine-type D-Ala-D-Ala carboxypeptidase activity"/>
    <property type="evidence" value="ECO:0007669"/>
    <property type="project" value="UniProtKB-EC"/>
</dbReference>
<evidence type="ECO:0000256" key="3">
    <source>
        <dbReference type="ARBA" id="ARBA00007739"/>
    </source>
</evidence>
<feature type="domain" description="Glycosyl transferase family 51" evidence="20">
    <location>
        <begin position="76"/>
        <end position="249"/>
    </location>
</feature>
<evidence type="ECO:0000313" key="21">
    <source>
        <dbReference type="EMBL" id="BBH26922.1"/>
    </source>
</evidence>
<dbReference type="InterPro" id="IPR023346">
    <property type="entry name" value="Lysozyme-like_dom_sf"/>
</dbReference>
<dbReference type="GO" id="GO:0009252">
    <property type="term" value="P:peptidoglycan biosynthetic process"/>
    <property type="evidence" value="ECO:0007669"/>
    <property type="project" value="UniProtKB-KW"/>
</dbReference>
<feature type="region of interest" description="Disordered" evidence="17">
    <location>
        <begin position="664"/>
        <end position="792"/>
    </location>
</feature>
<feature type="compositionally biased region" description="Low complexity" evidence="17">
    <location>
        <begin position="686"/>
        <end position="792"/>
    </location>
</feature>
<evidence type="ECO:0000256" key="2">
    <source>
        <dbReference type="ARBA" id="ARBA00007090"/>
    </source>
</evidence>
<dbReference type="InterPro" id="IPR050396">
    <property type="entry name" value="Glycosyltr_51/Transpeptidase"/>
</dbReference>
<gene>
    <name evidence="21" type="ORF">SG0102_18560</name>
</gene>
<proteinExistence type="inferred from homology"/>
<evidence type="ECO:0000256" key="9">
    <source>
        <dbReference type="ARBA" id="ARBA00022801"/>
    </source>
</evidence>
<evidence type="ECO:0000259" key="20">
    <source>
        <dbReference type="Pfam" id="PF00912"/>
    </source>
</evidence>
<dbReference type="GO" id="GO:0030288">
    <property type="term" value="C:outer membrane-bounded periplasmic space"/>
    <property type="evidence" value="ECO:0007669"/>
    <property type="project" value="TreeGrafter"/>
</dbReference>
<dbReference type="Pfam" id="PF00905">
    <property type="entry name" value="Transpeptidase"/>
    <property type="match status" value="1"/>
</dbReference>
<dbReference type="AlphaFoldDB" id="A0A3G9J8R2"/>
<keyword evidence="4" id="KW-1003">Cell membrane</keyword>
<dbReference type="PANTHER" id="PTHR32282:SF11">
    <property type="entry name" value="PENICILLIN-BINDING PROTEIN 1B"/>
    <property type="match status" value="1"/>
</dbReference>
<dbReference type="PANTHER" id="PTHR32282">
    <property type="entry name" value="BINDING PROTEIN TRANSPEPTIDASE, PUTATIVE-RELATED"/>
    <property type="match status" value="1"/>
</dbReference>
<comment type="catalytic activity">
    <reaction evidence="15">
        <text>Preferential cleavage: (Ac)2-L-Lys-D-Ala-|-D-Ala. Also transpeptidation of peptidyl-alanyl moieties that are N-acyl substituents of D-alanine.</text>
        <dbReference type="EC" id="3.4.16.4"/>
    </reaction>
</comment>
<keyword evidence="18" id="KW-0812">Transmembrane</keyword>
<evidence type="ECO:0000256" key="5">
    <source>
        <dbReference type="ARBA" id="ARBA00022645"/>
    </source>
</evidence>
<evidence type="ECO:0000256" key="1">
    <source>
        <dbReference type="ARBA" id="ARBA00004236"/>
    </source>
</evidence>
<dbReference type="GO" id="GO:0008955">
    <property type="term" value="F:peptidoglycan glycosyltransferase activity"/>
    <property type="evidence" value="ECO:0007669"/>
    <property type="project" value="UniProtKB-EC"/>
</dbReference>
<evidence type="ECO:0000256" key="13">
    <source>
        <dbReference type="ARBA" id="ARBA00023268"/>
    </source>
</evidence>
<protein>
    <submittedName>
        <fullName evidence="21">Uncharacterized protein</fullName>
    </submittedName>
</protein>
<dbReference type="GO" id="GO:0071555">
    <property type="term" value="P:cell wall organization"/>
    <property type="evidence" value="ECO:0007669"/>
    <property type="project" value="UniProtKB-KW"/>
</dbReference>
<comment type="subcellular location">
    <subcellularLocation>
        <location evidence="1">Cell membrane</location>
    </subcellularLocation>
</comment>
<evidence type="ECO:0000256" key="12">
    <source>
        <dbReference type="ARBA" id="ARBA00023136"/>
    </source>
</evidence>
<evidence type="ECO:0000256" key="4">
    <source>
        <dbReference type="ARBA" id="ARBA00022475"/>
    </source>
</evidence>
<keyword evidence="6" id="KW-0645">Protease</keyword>
<keyword evidence="11" id="KW-0573">Peptidoglycan synthesis</keyword>
<keyword evidence="12 18" id="KW-0472">Membrane</keyword>
<accession>A0A3G9J8R2</accession>
<dbReference type="Proteomes" id="UP000268059">
    <property type="component" value="Chromosome"/>
</dbReference>
<comment type="catalytic activity">
    <reaction evidence="16">
        <text>[GlcNAc-(1-&gt;4)-Mur2Ac(oyl-L-Ala-gamma-D-Glu-L-Lys-D-Ala-D-Ala)](n)-di-trans,octa-cis-undecaprenyl diphosphate + beta-D-GlcNAc-(1-&gt;4)-Mur2Ac(oyl-L-Ala-gamma-D-Glu-L-Lys-D-Ala-D-Ala)-di-trans,octa-cis-undecaprenyl diphosphate = [GlcNAc-(1-&gt;4)-Mur2Ac(oyl-L-Ala-gamma-D-Glu-L-Lys-D-Ala-D-Ala)](n+1)-di-trans,octa-cis-undecaprenyl diphosphate + di-trans,octa-cis-undecaprenyl diphosphate + H(+)</text>
        <dbReference type="Rhea" id="RHEA:23708"/>
        <dbReference type="Rhea" id="RHEA-COMP:9602"/>
        <dbReference type="Rhea" id="RHEA-COMP:9603"/>
        <dbReference type="ChEBI" id="CHEBI:15378"/>
        <dbReference type="ChEBI" id="CHEBI:58405"/>
        <dbReference type="ChEBI" id="CHEBI:60033"/>
        <dbReference type="ChEBI" id="CHEBI:78435"/>
        <dbReference type="EC" id="2.4.99.28"/>
    </reaction>
</comment>
<keyword evidence="22" id="KW-1185">Reference proteome</keyword>
<keyword evidence="8" id="KW-0808">Transferase</keyword>
<reference evidence="21 22" key="1">
    <citation type="submission" date="2018-11" db="EMBL/GenBank/DDBJ databases">
        <title>Novel Erysipelotrichaceae bacterium isolated from small intestine of a swine.</title>
        <authorList>
            <person name="Kim J.S."/>
            <person name="Choe H."/>
            <person name="Lee Y.R."/>
            <person name="Kim K.M."/>
            <person name="Park D.S."/>
        </authorList>
    </citation>
    <scope>NUCLEOTIDE SEQUENCE [LARGE SCALE GENOMIC DNA]</scope>
    <source>
        <strain evidence="21 22">SG0102</strain>
    </source>
</reference>
<evidence type="ECO:0000259" key="19">
    <source>
        <dbReference type="Pfam" id="PF00905"/>
    </source>
</evidence>
<comment type="similarity">
    <text evidence="3">In the N-terminal section; belongs to the glycosyltransferase 51 family.</text>
</comment>
<dbReference type="InterPro" id="IPR012338">
    <property type="entry name" value="Beta-lactam/transpept-like"/>
</dbReference>
<evidence type="ECO:0000256" key="7">
    <source>
        <dbReference type="ARBA" id="ARBA00022676"/>
    </source>
</evidence>
<organism evidence="21 22">
    <name type="scientific">Intestinibaculum porci</name>
    <dbReference type="NCBI Taxonomy" id="2487118"/>
    <lineage>
        <taxon>Bacteria</taxon>
        <taxon>Bacillati</taxon>
        <taxon>Bacillota</taxon>
        <taxon>Erysipelotrichia</taxon>
        <taxon>Erysipelotrichales</taxon>
        <taxon>Erysipelotrichaceae</taxon>
        <taxon>Intestinibaculum</taxon>
    </lineage>
</organism>
<keyword evidence="14" id="KW-0961">Cell wall biogenesis/degradation</keyword>
<evidence type="ECO:0000256" key="15">
    <source>
        <dbReference type="ARBA" id="ARBA00034000"/>
    </source>
</evidence>
<feature type="domain" description="Penicillin-binding protein transpeptidase" evidence="19">
    <location>
        <begin position="373"/>
        <end position="618"/>
    </location>
</feature>
<dbReference type="KEGG" id="ebm:SG0102_18560"/>
<feature type="transmembrane region" description="Helical" evidence="18">
    <location>
        <begin position="12"/>
        <end position="33"/>
    </location>
</feature>
<evidence type="ECO:0000256" key="17">
    <source>
        <dbReference type="SAM" id="MobiDB-lite"/>
    </source>
</evidence>
<dbReference type="InterPro" id="IPR001460">
    <property type="entry name" value="PCN-bd_Tpept"/>
</dbReference>
<dbReference type="SUPFAM" id="SSF53955">
    <property type="entry name" value="Lysozyme-like"/>
    <property type="match status" value="1"/>
</dbReference>
<keyword evidence="10" id="KW-0133">Cell shape</keyword>
<sequence length="792" mass="86606">MSRIQNGHLRRLSYVAFVVVIVIVLFFAAANAVTLKIDGKFLPSYASEAAEIAAKSKESDFVLSNPSKIYDSTGKLLYSFKGDTGGSYADYDEIPKDVVNAFIAIEDKTFWKNNGFSLRGTLRALVSVIKNGSMTQGGSTITQQLVRTIYLTREKSIGRKIKEIFLARDITKKYSKKKIMEYYVNSCCFSNNIYGITDAASVYFNKKPNQLTLGQATYLTAIPNRPALYNPYKNSQGIINRRNRILSAMLDDKLITKAQYTQATNEKITIAKRKTAEISDYATTYAIHSTILYLMKKDGFKFQYKRASTNAYNAYKKKYNSEYAAMKETLYTKGYTIKTTLNSARQKQLQILMNGQLARYSTRISNGSFKLQGALTVIDNKTHKVVGIIGGRQDSNTSSYSLNRAYQSPRQPGSAIKPLVVYTPALEQGKTAYSTLRNIDVQTAYDRKKSGYSIQNMGGSSMSLAQAVFKSVNGCAIYLYDQVTPTVGLNKLVKMRFNTVMPSDYGLASALGGFTTGATTYEMANAYSTLANYGSYTQADCLTSIKDKDEKEIYKAPASERVYSESASQKMTGILRGVITKGTASSMNWSAYSSTDAAGKTGTTNSNKDAWFCGYTPYYSISVWCGNDDPEDTSLYGGMAPVQIWRSIQSYMLRGKETAHFENASIPSGYSSSYSSSSYYRRRKTQNSNNSTTTGNTNNAENNANTNGNTNTDQNTSQNSSNTNSQSSAGNSSTANSSNNTQSTNNSATTNKQTQSSAASGTTNKSTTSKSSTSSSASQAASSNANAAGNAQ</sequence>
<dbReference type="GO" id="GO:0008360">
    <property type="term" value="P:regulation of cell shape"/>
    <property type="evidence" value="ECO:0007669"/>
    <property type="project" value="UniProtKB-KW"/>
</dbReference>
<dbReference type="InterPro" id="IPR001264">
    <property type="entry name" value="Glyco_trans_51"/>
</dbReference>
<keyword evidence="18" id="KW-1133">Transmembrane helix</keyword>
<keyword evidence="5" id="KW-0121">Carboxypeptidase</keyword>
<keyword evidence="9" id="KW-0378">Hydrolase</keyword>
<dbReference type="InterPro" id="IPR036950">
    <property type="entry name" value="PBP_transglycosylase"/>
</dbReference>
<feature type="compositionally biased region" description="Low complexity" evidence="17">
    <location>
        <begin position="670"/>
        <end position="679"/>
    </location>
</feature>
<dbReference type="FunCoup" id="A0A3G9J8R2">
    <property type="interactions" value="28"/>
</dbReference>
<keyword evidence="7" id="KW-0328">Glycosyltransferase</keyword>
<evidence type="ECO:0000256" key="8">
    <source>
        <dbReference type="ARBA" id="ARBA00022679"/>
    </source>
</evidence>
<evidence type="ECO:0000256" key="10">
    <source>
        <dbReference type="ARBA" id="ARBA00022960"/>
    </source>
</evidence>
<dbReference type="GO" id="GO:0008658">
    <property type="term" value="F:penicillin binding"/>
    <property type="evidence" value="ECO:0007669"/>
    <property type="project" value="InterPro"/>
</dbReference>
<dbReference type="Gene3D" id="1.10.3810.10">
    <property type="entry name" value="Biosynthetic peptidoglycan transglycosylase-like"/>
    <property type="match status" value="1"/>
</dbReference>
<dbReference type="GO" id="GO:0006508">
    <property type="term" value="P:proteolysis"/>
    <property type="evidence" value="ECO:0007669"/>
    <property type="project" value="UniProtKB-KW"/>
</dbReference>
<evidence type="ECO:0000256" key="6">
    <source>
        <dbReference type="ARBA" id="ARBA00022670"/>
    </source>
</evidence>
<name>A0A3G9J8R2_9FIRM</name>
<keyword evidence="13" id="KW-0511">Multifunctional enzyme</keyword>
<evidence type="ECO:0000313" key="22">
    <source>
        <dbReference type="Proteomes" id="UP000268059"/>
    </source>
</evidence>
<dbReference type="InParanoid" id="A0A3G9J8R2"/>
<evidence type="ECO:0000256" key="11">
    <source>
        <dbReference type="ARBA" id="ARBA00022984"/>
    </source>
</evidence>
<evidence type="ECO:0000256" key="14">
    <source>
        <dbReference type="ARBA" id="ARBA00023316"/>
    </source>
</evidence>
<comment type="similarity">
    <text evidence="2">In the C-terminal section; belongs to the transpeptidase family.</text>
</comment>
<evidence type="ECO:0000256" key="18">
    <source>
        <dbReference type="SAM" id="Phobius"/>
    </source>
</evidence>
<dbReference type="SUPFAM" id="SSF56601">
    <property type="entry name" value="beta-lactamase/transpeptidase-like"/>
    <property type="match status" value="1"/>
</dbReference>
<dbReference type="Pfam" id="PF00912">
    <property type="entry name" value="Transgly"/>
    <property type="match status" value="1"/>
</dbReference>